<name>A0ABR0MWI0_GOSAR</name>
<evidence type="ECO:0000313" key="1">
    <source>
        <dbReference type="EMBL" id="KAK5782663.1"/>
    </source>
</evidence>
<proteinExistence type="predicted"/>
<evidence type="ECO:0000313" key="2">
    <source>
        <dbReference type="Proteomes" id="UP001358586"/>
    </source>
</evidence>
<gene>
    <name evidence="1" type="ORF">PVK06_037168</name>
</gene>
<protein>
    <submittedName>
        <fullName evidence="1">Uncharacterized protein</fullName>
    </submittedName>
</protein>
<dbReference type="Proteomes" id="UP001358586">
    <property type="component" value="Chromosome 11"/>
</dbReference>
<accession>A0ABR0MWI0</accession>
<organism evidence="1 2">
    <name type="scientific">Gossypium arboreum</name>
    <name type="common">Tree cotton</name>
    <name type="synonym">Gossypium nanking</name>
    <dbReference type="NCBI Taxonomy" id="29729"/>
    <lineage>
        <taxon>Eukaryota</taxon>
        <taxon>Viridiplantae</taxon>
        <taxon>Streptophyta</taxon>
        <taxon>Embryophyta</taxon>
        <taxon>Tracheophyta</taxon>
        <taxon>Spermatophyta</taxon>
        <taxon>Magnoliopsida</taxon>
        <taxon>eudicotyledons</taxon>
        <taxon>Gunneridae</taxon>
        <taxon>Pentapetalae</taxon>
        <taxon>rosids</taxon>
        <taxon>malvids</taxon>
        <taxon>Malvales</taxon>
        <taxon>Malvaceae</taxon>
        <taxon>Malvoideae</taxon>
        <taxon>Gossypium</taxon>
    </lineage>
</organism>
<sequence length="92" mass="10144">MVLNLRTAEDMITSRLAAIVDDVKKILTPEVEKLPKSIPENRASGIVALLDKPAGELQPMVRPAAIMRGRNFAVNPSKFHILNKNLEVSPDE</sequence>
<comment type="caution">
    <text evidence="1">The sequence shown here is derived from an EMBL/GenBank/DDBJ whole genome shotgun (WGS) entry which is preliminary data.</text>
</comment>
<reference evidence="1 2" key="1">
    <citation type="submission" date="2023-03" db="EMBL/GenBank/DDBJ databases">
        <title>WGS of Gossypium arboreum.</title>
        <authorList>
            <person name="Yu D."/>
        </authorList>
    </citation>
    <scope>NUCLEOTIDE SEQUENCE [LARGE SCALE GENOMIC DNA]</scope>
    <source>
        <tissue evidence="1">Leaf</tissue>
    </source>
</reference>
<dbReference type="EMBL" id="JARKNE010000011">
    <property type="protein sequence ID" value="KAK5782663.1"/>
    <property type="molecule type" value="Genomic_DNA"/>
</dbReference>
<keyword evidence="2" id="KW-1185">Reference proteome</keyword>